<keyword evidence="9" id="KW-0732">Signal</keyword>
<dbReference type="Gene3D" id="4.10.470.10">
    <property type="entry name" value="Ricin (A Subunit), domain 2"/>
    <property type="match status" value="1"/>
</dbReference>
<dbReference type="EC" id="3.2.2.22" evidence="3 8"/>
<dbReference type="GO" id="GO:0017148">
    <property type="term" value="P:negative regulation of translation"/>
    <property type="evidence" value="ECO:0007669"/>
    <property type="project" value="UniProtKB-KW"/>
</dbReference>
<dbReference type="AlphaFoldDB" id="A0AAW1LCG7"/>
<dbReference type="SUPFAM" id="SSF56371">
    <property type="entry name" value="Ribosome inactivating proteins (RIP)"/>
    <property type="match status" value="1"/>
</dbReference>
<feature type="chain" id="PRO_5043475091" description="rRNA N-glycosylase" evidence="9">
    <location>
        <begin position="22"/>
        <end position="310"/>
    </location>
</feature>
<dbReference type="InterPro" id="IPR001574">
    <property type="entry name" value="Ribosome_inactivat_prot"/>
</dbReference>
<keyword evidence="7 8" id="KW-0652">Protein synthesis inhibitor</keyword>
<dbReference type="PRINTS" id="PR00396">
    <property type="entry name" value="SHIGARICIN"/>
</dbReference>
<comment type="similarity">
    <text evidence="2">Belongs to the ribosome-inactivating protein family. Type 1 RIP subfamily.</text>
</comment>
<dbReference type="GO" id="GO:0006952">
    <property type="term" value="P:defense response"/>
    <property type="evidence" value="ECO:0007669"/>
    <property type="project" value="UniProtKB-KW"/>
</dbReference>
<evidence type="ECO:0000256" key="5">
    <source>
        <dbReference type="ARBA" id="ARBA00022801"/>
    </source>
</evidence>
<feature type="signal peptide" evidence="9">
    <location>
        <begin position="1"/>
        <end position="21"/>
    </location>
</feature>
<evidence type="ECO:0000256" key="3">
    <source>
        <dbReference type="ARBA" id="ARBA00012001"/>
    </source>
</evidence>
<dbReference type="InterPro" id="IPR016138">
    <property type="entry name" value="Ribosome_inactivat_prot_sub1"/>
</dbReference>
<comment type="catalytic activity">
    <reaction evidence="1 8">
        <text>Endohydrolysis of the N-glycosidic bond at one specific adenosine on the 28S rRNA.</text>
        <dbReference type="EC" id="3.2.2.22"/>
    </reaction>
</comment>
<dbReference type="Pfam" id="PF00161">
    <property type="entry name" value="RIP"/>
    <property type="match status" value="1"/>
</dbReference>
<evidence type="ECO:0000256" key="2">
    <source>
        <dbReference type="ARBA" id="ARBA00008544"/>
    </source>
</evidence>
<dbReference type="EMBL" id="JBDFQZ010000004">
    <property type="protein sequence ID" value="KAK9732709.1"/>
    <property type="molecule type" value="Genomic_DNA"/>
</dbReference>
<dbReference type="Gene3D" id="3.40.420.10">
    <property type="entry name" value="Ricin (A subunit), domain 1"/>
    <property type="match status" value="1"/>
</dbReference>
<keyword evidence="6 8" id="KW-0611">Plant defense</keyword>
<evidence type="ECO:0000256" key="6">
    <source>
        <dbReference type="ARBA" id="ARBA00022821"/>
    </source>
</evidence>
<evidence type="ECO:0000256" key="9">
    <source>
        <dbReference type="SAM" id="SignalP"/>
    </source>
</evidence>
<keyword evidence="5 8" id="KW-0378">Hydrolase</keyword>
<proteinExistence type="inferred from homology"/>
<evidence type="ECO:0000313" key="10">
    <source>
        <dbReference type="EMBL" id="KAK9732709.1"/>
    </source>
</evidence>
<evidence type="ECO:0000256" key="1">
    <source>
        <dbReference type="ARBA" id="ARBA00000237"/>
    </source>
</evidence>
<keyword evidence="4 8" id="KW-0800">Toxin</keyword>
<organism evidence="10 11">
    <name type="scientific">Saponaria officinalis</name>
    <name type="common">Common soapwort</name>
    <name type="synonym">Lychnis saponaria</name>
    <dbReference type="NCBI Taxonomy" id="3572"/>
    <lineage>
        <taxon>Eukaryota</taxon>
        <taxon>Viridiplantae</taxon>
        <taxon>Streptophyta</taxon>
        <taxon>Embryophyta</taxon>
        <taxon>Tracheophyta</taxon>
        <taxon>Spermatophyta</taxon>
        <taxon>Magnoliopsida</taxon>
        <taxon>eudicotyledons</taxon>
        <taxon>Gunneridae</taxon>
        <taxon>Pentapetalae</taxon>
        <taxon>Caryophyllales</taxon>
        <taxon>Caryophyllaceae</taxon>
        <taxon>Caryophylleae</taxon>
        <taxon>Saponaria</taxon>
    </lineage>
</organism>
<dbReference type="InterPro" id="IPR016139">
    <property type="entry name" value="Ribosome_inactivat_prot_sub2"/>
</dbReference>
<reference evidence="10" key="1">
    <citation type="submission" date="2024-03" db="EMBL/GenBank/DDBJ databases">
        <title>WGS assembly of Saponaria officinalis var. Norfolk2.</title>
        <authorList>
            <person name="Jenkins J."/>
            <person name="Shu S."/>
            <person name="Grimwood J."/>
            <person name="Barry K."/>
            <person name="Goodstein D."/>
            <person name="Schmutz J."/>
            <person name="Leebens-Mack J."/>
            <person name="Osbourn A."/>
        </authorList>
    </citation>
    <scope>NUCLEOTIDE SEQUENCE [LARGE SCALE GENOMIC DNA]</scope>
    <source>
        <strain evidence="10">JIC</strain>
    </source>
</reference>
<evidence type="ECO:0000256" key="8">
    <source>
        <dbReference type="RuleBase" id="RU004915"/>
    </source>
</evidence>
<comment type="caution">
    <text evidence="10">The sequence shown here is derived from an EMBL/GenBank/DDBJ whole genome shotgun (WGS) entry which is preliminary data.</text>
</comment>
<dbReference type="PROSITE" id="PS00275">
    <property type="entry name" value="SHIGA_RICIN"/>
    <property type="match status" value="1"/>
</dbReference>
<evidence type="ECO:0000256" key="7">
    <source>
        <dbReference type="ARBA" id="ARBA00023193"/>
    </source>
</evidence>
<dbReference type="PANTHER" id="PTHR33453:SF34">
    <property type="entry name" value="RIBOSOME-INACTIVATING PROTEIN"/>
    <property type="match status" value="1"/>
</dbReference>
<dbReference type="InterPro" id="IPR036041">
    <property type="entry name" value="Ribosome-inact_prot_sf"/>
</dbReference>
<dbReference type="PANTHER" id="PTHR33453">
    <property type="match status" value="1"/>
</dbReference>
<accession>A0AAW1LCG7</accession>
<evidence type="ECO:0000256" key="4">
    <source>
        <dbReference type="ARBA" id="ARBA00022656"/>
    </source>
</evidence>
<protein>
    <recommendedName>
        <fullName evidence="3 8">rRNA N-glycosylase</fullName>
        <ecNumber evidence="3 8">3.2.2.22</ecNumber>
    </recommendedName>
</protein>
<name>A0AAW1LCG7_SAPOF</name>
<keyword evidence="11" id="KW-1185">Reference proteome</keyword>
<dbReference type="Proteomes" id="UP001443914">
    <property type="component" value="Unassembled WGS sequence"/>
</dbReference>
<dbReference type="GO" id="GO:0090729">
    <property type="term" value="F:toxin activity"/>
    <property type="evidence" value="ECO:0007669"/>
    <property type="project" value="UniProtKB-KW"/>
</dbReference>
<evidence type="ECO:0000313" key="11">
    <source>
        <dbReference type="Proteomes" id="UP001443914"/>
    </source>
</evidence>
<gene>
    <name evidence="10" type="ORF">RND81_04G016500</name>
</gene>
<sequence>MKSWITVVVIWLIILQSTVTAIITYELNLQGTTKAQYSTFLKQLRDDIKDPNLHYGGTDLPVIRRPMNPPRFLRVDLKVTAGTVSLAIQRTNLYVLAYLAKNDQNKFRAYYFKDKITTTQLNGLFPEAYGVANHQEITYGESYPQIETNAGITRKNAGLGVKKLAAYMAEVNGKPHVTKNEAGFILLVAQMVAEAARFKYIEDLVLDNFDKEKEIEIVPDRVIILENNWSLISRATKDSNKGVFKTPLVLKSYAVPTAEWRVVDVVEVNMGILVNVDYNGLLSIIYNNIFSFFSACLDGRVWSETEDRDL</sequence>
<dbReference type="InterPro" id="IPR017988">
    <property type="entry name" value="Ribosome_inactivat_prot_CS"/>
</dbReference>
<dbReference type="InterPro" id="IPR017989">
    <property type="entry name" value="Ribosome_inactivat_1/2"/>
</dbReference>
<dbReference type="GO" id="GO:0030598">
    <property type="term" value="F:rRNA N-glycosylase activity"/>
    <property type="evidence" value="ECO:0007669"/>
    <property type="project" value="UniProtKB-EC"/>
</dbReference>